<organism evidence="1 2">
    <name type="scientific">bacterium (Candidatus Blackallbacteria) CG17_big_fil_post_rev_8_21_14_2_50_48_46</name>
    <dbReference type="NCBI Taxonomy" id="2014261"/>
    <lineage>
        <taxon>Bacteria</taxon>
        <taxon>Candidatus Blackallbacteria</taxon>
    </lineage>
</organism>
<accession>A0A2M7G776</accession>
<evidence type="ECO:0000313" key="1">
    <source>
        <dbReference type="EMBL" id="PIW17919.1"/>
    </source>
</evidence>
<protein>
    <submittedName>
        <fullName evidence="1">Uncharacterized protein</fullName>
    </submittedName>
</protein>
<dbReference type="AlphaFoldDB" id="A0A2M7G776"/>
<dbReference type="Proteomes" id="UP000231019">
    <property type="component" value="Unassembled WGS sequence"/>
</dbReference>
<evidence type="ECO:0000313" key="2">
    <source>
        <dbReference type="Proteomes" id="UP000231019"/>
    </source>
</evidence>
<comment type="caution">
    <text evidence="1">The sequence shown here is derived from an EMBL/GenBank/DDBJ whole genome shotgun (WGS) entry which is preliminary data.</text>
</comment>
<dbReference type="EMBL" id="PFFQ01000018">
    <property type="protein sequence ID" value="PIW17919.1"/>
    <property type="molecule type" value="Genomic_DNA"/>
</dbReference>
<name>A0A2M7G776_9BACT</name>
<reference evidence="1 2" key="1">
    <citation type="submission" date="2017-09" db="EMBL/GenBank/DDBJ databases">
        <title>Depth-based differentiation of microbial function through sediment-hosted aquifers and enrichment of novel symbionts in the deep terrestrial subsurface.</title>
        <authorList>
            <person name="Probst A.J."/>
            <person name="Ladd B."/>
            <person name="Jarett J.K."/>
            <person name="Geller-Mcgrath D.E."/>
            <person name="Sieber C.M."/>
            <person name="Emerson J.B."/>
            <person name="Anantharaman K."/>
            <person name="Thomas B.C."/>
            <person name="Malmstrom R."/>
            <person name="Stieglmeier M."/>
            <person name="Klingl A."/>
            <person name="Woyke T."/>
            <person name="Ryan C.M."/>
            <person name="Banfield J.F."/>
        </authorList>
    </citation>
    <scope>NUCLEOTIDE SEQUENCE [LARGE SCALE GENOMIC DNA]</scope>
    <source>
        <strain evidence="1">CG17_big_fil_post_rev_8_21_14_2_50_48_46</strain>
    </source>
</reference>
<proteinExistence type="predicted"/>
<gene>
    <name evidence="1" type="ORF">COW36_06875</name>
</gene>
<sequence>MISLSEASQIQFLETFLHSAGISALYRAVSSESAFEHLLIVMAAEMAERPARLYCVNSVLQALGQEAPESFQILDLVQPLGISVSTAREQKLAYVLGILNRILPGPVLLFNAQDGVYLKQSFIQTEEDELWPGLLLESLAYFKDLAPVLSHELLAVAENKQTAEAAIKNLEQALAKPPAGRGPLFQPET</sequence>